<dbReference type="Pfam" id="PF13386">
    <property type="entry name" value="DsbD_2"/>
    <property type="match status" value="1"/>
</dbReference>
<evidence type="ECO:0000313" key="3">
    <source>
        <dbReference type="EMBL" id="MFG6449454.1"/>
    </source>
</evidence>
<keyword evidence="1" id="KW-1133">Transmembrane helix</keyword>
<dbReference type="RefSeq" id="WP_394462656.1">
    <property type="nucleotide sequence ID" value="NZ_JBIGHZ010000005.1"/>
</dbReference>
<dbReference type="EMBL" id="JBIGHZ010000005">
    <property type="protein sequence ID" value="MFG6449454.1"/>
    <property type="molecule type" value="Genomic_DNA"/>
</dbReference>
<feature type="domain" description="Urease accessory protein UreH-like transmembrane" evidence="2">
    <location>
        <begin position="8"/>
        <end position="225"/>
    </location>
</feature>
<evidence type="ECO:0000259" key="2">
    <source>
        <dbReference type="Pfam" id="PF13386"/>
    </source>
</evidence>
<name>A0ABW7FYR4_9BURK</name>
<dbReference type="InterPro" id="IPR039447">
    <property type="entry name" value="UreH-like_TM_dom"/>
</dbReference>
<protein>
    <submittedName>
        <fullName evidence="3">Sulfite exporter TauE/SafE family protein</fullName>
    </submittedName>
</protein>
<comment type="caution">
    <text evidence="3">The sequence shown here is derived from an EMBL/GenBank/DDBJ whole genome shotgun (WGS) entry which is preliminary data.</text>
</comment>
<feature type="transmembrane region" description="Helical" evidence="1">
    <location>
        <begin position="211"/>
        <end position="233"/>
    </location>
</feature>
<keyword evidence="1" id="KW-0472">Membrane</keyword>
<dbReference type="PANTHER" id="PTHR42208">
    <property type="entry name" value="HEAVY METAL TRANSPORTER-RELATED"/>
    <property type="match status" value="1"/>
</dbReference>
<evidence type="ECO:0000256" key="1">
    <source>
        <dbReference type="SAM" id="Phobius"/>
    </source>
</evidence>
<keyword evidence="1" id="KW-0812">Transmembrane</keyword>
<feature type="transmembrane region" description="Helical" evidence="1">
    <location>
        <begin position="177"/>
        <end position="199"/>
    </location>
</feature>
<reference evidence="3 4" key="1">
    <citation type="submission" date="2024-08" db="EMBL/GenBank/DDBJ databases">
        <authorList>
            <person name="Lu H."/>
        </authorList>
    </citation>
    <scope>NUCLEOTIDE SEQUENCE [LARGE SCALE GENOMIC DNA]</scope>
    <source>
        <strain evidence="3 4">BYS180W</strain>
    </source>
</reference>
<feature type="transmembrane region" description="Helical" evidence="1">
    <location>
        <begin position="77"/>
        <end position="94"/>
    </location>
</feature>
<keyword evidence="4" id="KW-1185">Reference proteome</keyword>
<gene>
    <name evidence="3" type="ORF">ACG0Z6_14595</name>
</gene>
<sequence>MDWSLCMTALLLGLAGSPHCLGMCGAACAALHQGRWQRALGWQVGRLLSYATGGAVVAASVSGLTQWASGSSWVRPLWVLLHMAALGLGLYLLWRGRQPAWVENLGRAAPRTYELDASRLVGAGGGGGSNGAMAAPKVVFAGVARPTLAGLVWLAWPCGLLQSALMVAALASGPVQGALVMGGFALTSGVGLVVGPLLFVKLMRSQRGMVWAVRISGAMLAASAVWALGHGVWRQVQAFCS</sequence>
<dbReference type="PANTHER" id="PTHR42208:SF1">
    <property type="entry name" value="HEAVY METAL TRANSPORTER"/>
    <property type="match status" value="1"/>
</dbReference>
<accession>A0ABW7FYR4</accession>
<organism evidence="3 4">
    <name type="scientific">Roseateles rivi</name>
    <dbReference type="NCBI Taxonomy" id="3299028"/>
    <lineage>
        <taxon>Bacteria</taxon>
        <taxon>Pseudomonadati</taxon>
        <taxon>Pseudomonadota</taxon>
        <taxon>Betaproteobacteria</taxon>
        <taxon>Burkholderiales</taxon>
        <taxon>Sphaerotilaceae</taxon>
        <taxon>Roseateles</taxon>
    </lineage>
</organism>
<proteinExistence type="predicted"/>
<dbReference type="Proteomes" id="UP001606099">
    <property type="component" value="Unassembled WGS sequence"/>
</dbReference>
<evidence type="ECO:0000313" key="4">
    <source>
        <dbReference type="Proteomes" id="UP001606099"/>
    </source>
</evidence>
<feature type="transmembrane region" description="Helical" evidence="1">
    <location>
        <begin position="151"/>
        <end position="171"/>
    </location>
</feature>